<feature type="domain" description="KaiC-like" evidence="3">
    <location>
        <begin position="5"/>
        <end position="222"/>
    </location>
</feature>
<dbReference type="EMBL" id="DSYZ01000075">
    <property type="protein sequence ID" value="HGT82756.1"/>
    <property type="molecule type" value="Genomic_DNA"/>
</dbReference>
<protein>
    <recommendedName>
        <fullName evidence="3">KaiC-like domain-containing protein</fullName>
    </recommendedName>
</protein>
<dbReference type="Gene3D" id="3.40.50.300">
    <property type="entry name" value="P-loop containing nucleotide triphosphate hydrolases"/>
    <property type="match status" value="1"/>
</dbReference>
<dbReference type="InterPro" id="IPR014774">
    <property type="entry name" value="KaiC-like_dom"/>
</dbReference>
<dbReference type="InterPro" id="IPR027417">
    <property type="entry name" value="P-loop_NTPase"/>
</dbReference>
<gene>
    <name evidence="4" type="ORF">ENT52_03420</name>
</gene>
<dbReference type="PANTHER" id="PTHR43637">
    <property type="entry name" value="UPF0273 PROTEIN TM_0370"/>
    <property type="match status" value="1"/>
</dbReference>
<keyword evidence="1" id="KW-0547">Nucleotide-binding</keyword>
<dbReference type="AlphaFoldDB" id="A0A7J3M1F3"/>
<dbReference type="Pfam" id="PF06745">
    <property type="entry name" value="ATPase"/>
    <property type="match status" value="1"/>
</dbReference>
<evidence type="ECO:0000313" key="4">
    <source>
        <dbReference type="EMBL" id="HGT82756.1"/>
    </source>
</evidence>
<dbReference type="SUPFAM" id="SSF52540">
    <property type="entry name" value="P-loop containing nucleoside triphosphate hydrolases"/>
    <property type="match status" value="1"/>
</dbReference>
<evidence type="ECO:0000256" key="2">
    <source>
        <dbReference type="ARBA" id="ARBA00022840"/>
    </source>
</evidence>
<evidence type="ECO:0000256" key="1">
    <source>
        <dbReference type="ARBA" id="ARBA00022741"/>
    </source>
</evidence>
<keyword evidence="2" id="KW-0067">ATP-binding</keyword>
<comment type="caution">
    <text evidence="4">The sequence shown here is derived from an EMBL/GenBank/DDBJ whole genome shotgun (WGS) entry which is preliminary data.</text>
</comment>
<accession>A0A7J3M1F3</accession>
<evidence type="ECO:0000259" key="3">
    <source>
        <dbReference type="Pfam" id="PF06745"/>
    </source>
</evidence>
<dbReference type="GO" id="GO:0005524">
    <property type="term" value="F:ATP binding"/>
    <property type="evidence" value="ECO:0007669"/>
    <property type="project" value="UniProtKB-KW"/>
</dbReference>
<reference evidence="4" key="1">
    <citation type="journal article" date="2020" name="mSystems">
        <title>Genome- and Community-Level Interaction Insights into Carbon Utilization and Element Cycling Functions of Hydrothermarchaeota in Hydrothermal Sediment.</title>
        <authorList>
            <person name="Zhou Z."/>
            <person name="Liu Y."/>
            <person name="Xu W."/>
            <person name="Pan J."/>
            <person name="Luo Z.H."/>
            <person name="Li M."/>
        </authorList>
    </citation>
    <scope>NUCLEOTIDE SEQUENCE [LARGE SCALE GENOMIC DNA]</scope>
    <source>
        <strain evidence="4">SpSt-587</strain>
    </source>
</reference>
<name>A0A7J3M1F3_ARCFL</name>
<organism evidence="4">
    <name type="scientific">Archaeoglobus fulgidus</name>
    <dbReference type="NCBI Taxonomy" id="2234"/>
    <lineage>
        <taxon>Archaea</taxon>
        <taxon>Methanobacteriati</taxon>
        <taxon>Methanobacteriota</taxon>
        <taxon>Archaeoglobi</taxon>
        <taxon>Archaeoglobales</taxon>
        <taxon>Archaeoglobaceae</taxon>
        <taxon>Archaeoglobus</taxon>
    </lineage>
</organism>
<sequence>MKIFRTGIVPLDAQLGGGIPSGSVVALIEEPGAGGDVFSYHFAVEGSNLGDNVLYIATDDSVKDVRRYLSLYFPRYQDFTLISLKSDEETDAKGYLRKTMYDVLSGVKTIIKNEKFDRVIINNLTFFFSRYSLEDVISLIEFFLNDAREKESAYMLLLTKGMLEERAEIAVKHFCDGVIELSLREVENEIQRRLKFIKFKGIIVPRAVMRYELTDRGVKIEPMMRVL</sequence>
<proteinExistence type="predicted"/>